<dbReference type="GeneID" id="63724408"/>
<dbReference type="GO" id="GO:0044611">
    <property type="term" value="C:nuclear pore inner ring"/>
    <property type="evidence" value="ECO:0007669"/>
    <property type="project" value="TreeGrafter"/>
</dbReference>
<dbReference type="OrthoDB" id="102511at2759"/>
<dbReference type="Proteomes" id="UP000184073">
    <property type="component" value="Unassembled WGS sequence"/>
</dbReference>
<accession>A0A1L9P5K9</accession>
<feature type="domain" description="Nuclear pore protein Nup188 C-terminal" evidence="12">
    <location>
        <begin position="1447"/>
        <end position="1816"/>
    </location>
</feature>
<comment type="subcellular location">
    <subcellularLocation>
        <location evidence="1">Nucleus</location>
        <location evidence="1">Nuclear pore complex</location>
    </subcellularLocation>
</comment>
<dbReference type="GO" id="GO:0006606">
    <property type="term" value="P:protein import into nucleus"/>
    <property type="evidence" value="ECO:0007669"/>
    <property type="project" value="TreeGrafter"/>
</dbReference>
<dbReference type="InterPro" id="IPR018864">
    <property type="entry name" value="Nucleoporin_Nup188_N"/>
</dbReference>
<comment type="similarity">
    <text evidence="8">Belongs to the Nup188 family.</text>
</comment>
<evidence type="ECO:0000259" key="13">
    <source>
        <dbReference type="Pfam" id="PF21093"/>
    </source>
</evidence>
<keyword evidence="15" id="KW-1185">Reference proteome</keyword>
<feature type="domain" description="Nucleoporin Nup188 N-terminal subdomain III" evidence="13">
    <location>
        <begin position="702"/>
        <end position="1147"/>
    </location>
</feature>
<evidence type="ECO:0000313" key="14">
    <source>
        <dbReference type="EMBL" id="OJI96788.1"/>
    </source>
</evidence>
<dbReference type="GO" id="GO:0051028">
    <property type="term" value="P:mRNA transport"/>
    <property type="evidence" value="ECO:0007669"/>
    <property type="project" value="UniProtKB-KW"/>
</dbReference>
<evidence type="ECO:0000256" key="7">
    <source>
        <dbReference type="ARBA" id="ARBA00023242"/>
    </source>
</evidence>
<evidence type="ECO:0000256" key="4">
    <source>
        <dbReference type="ARBA" id="ARBA00022927"/>
    </source>
</evidence>
<feature type="domain" description="Nucleoporin Nup188 N-terminal" evidence="11">
    <location>
        <begin position="135"/>
        <end position="470"/>
    </location>
</feature>
<evidence type="ECO:0000256" key="10">
    <source>
        <dbReference type="SAM" id="Coils"/>
    </source>
</evidence>
<keyword evidence="2" id="KW-0813">Transport</keyword>
<organism evidence="14 15">
    <name type="scientific">Aspergillus versicolor CBS 583.65</name>
    <dbReference type="NCBI Taxonomy" id="1036611"/>
    <lineage>
        <taxon>Eukaryota</taxon>
        <taxon>Fungi</taxon>
        <taxon>Dikarya</taxon>
        <taxon>Ascomycota</taxon>
        <taxon>Pezizomycotina</taxon>
        <taxon>Eurotiomycetes</taxon>
        <taxon>Eurotiomycetidae</taxon>
        <taxon>Eurotiales</taxon>
        <taxon>Aspergillaceae</taxon>
        <taxon>Aspergillus</taxon>
        <taxon>Aspergillus subgen. Nidulantes</taxon>
    </lineage>
</organism>
<dbReference type="PANTHER" id="PTHR31431:SF1">
    <property type="entry name" value="NUCLEOPORIN NUP188"/>
    <property type="match status" value="1"/>
</dbReference>
<dbReference type="Gene3D" id="1.25.10.70">
    <property type="match status" value="1"/>
</dbReference>
<dbReference type="EMBL" id="KV878125">
    <property type="protein sequence ID" value="OJI96788.1"/>
    <property type="molecule type" value="Genomic_DNA"/>
</dbReference>
<name>A0A1L9P5K9_ASPVE</name>
<evidence type="ECO:0000256" key="1">
    <source>
        <dbReference type="ARBA" id="ARBA00004567"/>
    </source>
</evidence>
<evidence type="ECO:0000256" key="6">
    <source>
        <dbReference type="ARBA" id="ARBA00023132"/>
    </source>
</evidence>
<dbReference type="InterPro" id="IPR041634">
    <property type="entry name" value="Nup188_C"/>
</dbReference>
<evidence type="ECO:0000256" key="3">
    <source>
        <dbReference type="ARBA" id="ARBA00022816"/>
    </source>
</evidence>
<keyword evidence="6" id="KW-0906">Nuclear pore complex</keyword>
<dbReference type="PANTHER" id="PTHR31431">
    <property type="entry name" value="NUCLEOPORIN NUP188 HOMOLOG"/>
    <property type="match status" value="1"/>
</dbReference>
<dbReference type="InterPro" id="IPR044840">
    <property type="entry name" value="Nup188"/>
</dbReference>
<gene>
    <name evidence="14" type="ORF">ASPVEDRAFT_182712</name>
</gene>
<evidence type="ECO:0000256" key="8">
    <source>
        <dbReference type="ARBA" id="ARBA00038387"/>
    </source>
</evidence>
<dbReference type="GO" id="GO:0017056">
    <property type="term" value="F:structural constituent of nuclear pore"/>
    <property type="evidence" value="ECO:0007669"/>
    <property type="project" value="InterPro"/>
</dbReference>
<evidence type="ECO:0000259" key="12">
    <source>
        <dbReference type="Pfam" id="PF18378"/>
    </source>
</evidence>
<evidence type="ECO:0000313" key="15">
    <source>
        <dbReference type="Proteomes" id="UP000184073"/>
    </source>
</evidence>
<keyword evidence="5" id="KW-0811">Translocation</keyword>
<dbReference type="STRING" id="1036611.A0A1L9P5K9"/>
<evidence type="ECO:0000259" key="11">
    <source>
        <dbReference type="Pfam" id="PF10487"/>
    </source>
</evidence>
<dbReference type="FunFam" id="1.25.10.70:FF:000002">
    <property type="entry name" value="Nucleoporin (Nup184), putative"/>
    <property type="match status" value="1"/>
</dbReference>
<dbReference type="GO" id="GO:0006405">
    <property type="term" value="P:RNA export from nucleus"/>
    <property type="evidence" value="ECO:0007669"/>
    <property type="project" value="TreeGrafter"/>
</dbReference>
<feature type="coiled-coil region" evidence="10">
    <location>
        <begin position="1748"/>
        <end position="1775"/>
    </location>
</feature>
<evidence type="ECO:0000256" key="2">
    <source>
        <dbReference type="ARBA" id="ARBA00022448"/>
    </source>
</evidence>
<protein>
    <recommendedName>
        <fullName evidence="9">Nucleoporin NUP188</fullName>
    </recommendedName>
</protein>
<dbReference type="Pfam" id="PF21093">
    <property type="entry name" value="Nup188_N-subdom_III"/>
    <property type="match status" value="1"/>
</dbReference>
<keyword evidence="7" id="KW-0539">Nucleus</keyword>
<evidence type="ECO:0000256" key="5">
    <source>
        <dbReference type="ARBA" id="ARBA00023010"/>
    </source>
</evidence>
<keyword evidence="4" id="KW-0653">Protein transport</keyword>
<reference evidence="15" key="1">
    <citation type="journal article" date="2017" name="Genome Biol.">
        <title>Comparative genomics reveals high biological diversity and specific adaptations in the industrially and medically important fungal genus Aspergillus.</title>
        <authorList>
            <person name="de Vries R.P."/>
            <person name="Riley R."/>
            <person name="Wiebenga A."/>
            <person name="Aguilar-Osorio G."/>
            <person name="Amillis S."/>
            <person name="Uchima C.A."/>
            <person name="Anderluh G."/>
            <person name="Asadollahi M."/>
            <person name="Askin M."/>
            <person name="Barry K."/>
            <person name="Battaglia E."/>
            <person name="Bayram O."/>
            <person name="Benocci T."/>
            <person name="Braus-Stromeyer S.A."/>
            <person name="Caldana C."/>
            <person name="Canovas D."/>
            <person name="Cerqueira G.C."/>
            <person name="Chen F."/>
            <person name="Chen W."/>
            <person name="Choi C."/>
            <person name="Clum A."/>
            <person name="Dos Santos R.A."/>
            <person name="Damasio A.R."/>
            <person name="Diallinas G."/>
            <person name="Emri T."/>
            <person name="Fekete E."/>
            <person name="Flipphi M."/>
            <person name="Freyberg S."/>
            <person name="Gallo A."/>
            <person name="Gournas C."/>
            <person name="Habgood R."/>
            <person name="Hainaut M."/>
            <person name="Harispe M.L."/>
            <person name="Henrissat B."/>
            <person name="Hilden K.S."/>
            <person name="Hope R."/>
            <person name="Hossain A."/>
            <person name="Karabika E."/>
            <person name="Karaffa L."/>
            <person name="Karanyi Z."/>
            <person name="Krasevec N."/>
            <person name="Kuo A."/>
            <person name="Kusch H."/>
            <person name="LaButti K."/>
            <person name="Lagendijk E.L."/>
            <person name="Lapidus A."/>
            <person name="Levasseur A."/>
            <person name="Lindquist E."/>
            <person name="Lipzen A."/>
            <person name="Logrieco A.F."/>
            <person name="MacCabe A."/>
            <person name="Maekelae M.R."/>
            <person name="Malavazi I."/>
            <person name="Melin P."/>
            <person name="Meyer V."/>
            <person name="Mielnichuk N."/>
            <person name="Miskei M."/>
            <person name="Molnar A.P."/>
            <person name="Mule G."/>
            <person name="Ngan C.Y."/>
            <person name="Orejas M."/>
            <person name="Orosz E."/>
            <person name="Ouedraogo J.P."/>
            <person name="Overkamp K.M."/>
            <person name="Park H.-S."/>
            <person name="Perrone G."/>
            <person name="Piumi F."/>
            <person name="Punt P.J."/>
            <person name="Ram A.F."/>
            <person name="Ramon A."/>
            <person name="Rauscher S."/>
            <person name="Record E."/>
            <person name="Riano-Pachon D.M."/>
            <person name="Robert V."/>
            <person name="Roehrig J."/>
            <person name="Ruller R."/>
            <person name="Salamov A."/>
            <person name="Salih N.S."/>
            <person name="Samson R.A."/>
            <person name="Sandor E."/>
            <person name="Sanguinetti M."/>
            <person name="Schuetze T."/>
            <person name="Sepcic K."/>
            <person name="Shelest E."/>
            <person name="Sherlock G."/>
            <person name="Sophianopoulou V."/>
            <person name="Squina F.M."/>
            <person name="Sun H."/>
            <person name="Susca A."/>
            <person name="Todd R.B."/>
            <person name="Tsang A."/>
            <person name="Unkles S.E."/>
            <person name="van de Wiele N."/>
            <person name="van Rossen-Uffink D."/>
            <person name="Oliveira J.V."/>
            <person name="Vesth T.C."/>
            <person name="Visser J."/>
            <person name="Yu J.-H."/>
            <person name="Zhou M."/>
            <person name="Andersen M.R."/>
            <person name="Archer D.B."/>
            <person name="Baker S.E."/>
            <person name="Benoit I."/>
            <person name="Brakhage A.A."/>
            <person name="Braus G.H."/>
            <person name="Fischer R."/>
            <person name="Frisvad J.C."/>
            <person name="Goldman G.H."/>
            <person name="Houbraken J."/>
            <person name="Oakley B."/>
            <person name="Pocsi I."/>
            <person name="Scazzocchio C."/>
            <person name="Seiboth B."/>
            <person name="vanKuyk P.A."/>
            <person name="Wortman J."/>
            <person name="Dyer P.S."/>
            <person name="Grigoriev I.V."/>
        </authorList>
    </citation>
    <scope>NUCLEOTIDE SEQUENCE [LARGE SCALE GENOMIC DNA]</scope>
    <source>
        <strain evidence="15">CBS 583.65</strain>
    </source>
</reference>
<proteinExistence type="inferred from homology"/>
<dbReference type="Pfam" id="PF10487">
    <property type="entry name" value="Nup188_N"/>
    <property type="match status" value="1"/>
</dbReference>
<dbReference type="VEuPathDB" id="FungiDB:ASPVEDRAFT_182712"/>
<dbReference type="Pfam" id="PF18378">
    <property type="entry name" value="Nup188_C"/>
    <property type="match status" value="1"/>
</dbReference>
<evidence type="ECO:0000256" key="9">
    <source>
        <dbReference type="ARBA" id="ARBA00040174"/>
    </source>
</evidence>
<sequence>MAPVPEAYFPSLDKCFSGDVQLLSWKRAFLYTCDPDSFPDDTQVLDSFLSHPDSIQLLLNRDTVFPPRSAKTKSDFDTKTAAIHAETNAQTSYDLKEIKADALWLSEKAGIDEVNALRIAVLEWQTRPSTRLLGQFSDEETISLKGAAGLDTFRVSLAGSSFAEIFNTKPGEGNNTAEFVAEKKRRLRLQDTYLSERGHIIKTARKLLALFLDSDHVDSTPQQQRVSPTGLGKLGASIFSDKVRGRDWHNFAEEFIKAVKARLSALEGDGGWLGAAESSEDIENLWRTTLVEEVSHLLQSLFMQLQTSTEIPPADLLMSWLRLMADYAFLESLQAPCENPIELLLPLQGFVCLVTLTLLKLPLSIPAIIEKGQGQDASTKRPYFLSKDDIGQINEIFTTMGIESKTASPAAFSWGMILYTMGELALNDKETREMEQFHSAVDSFQSNTPHSHSGRATEISLYEELLEVARTPRYTVDDSVTLLTSDAIKNIVFDTIVSLAQKIGSTSAVDDMVTNRWARTALLDLVRSMIIFMDYSPEIVESVLAILNGPATDSSWPLAMSPASPSDPRVVFIKDERLMNNIFLVARSRFPYETVPFLKLCRALLSPELVNEEGFPQILSELENMESFTQIVPDHFQGYETIREDEDANFVSLLEPLPMIGSDVRRLSQNQQMASNALIVTGSSELPSSTVGQVVSESRPAVVMWQHRYSSLSYLGSWLEEWNENGGFSEGFGDDCVAETIWLFTDLIFATTNDHALNKDGSAAKNILEMASDGLSRQSDIVSLVFDIFERNLQNVGARTGSEGVVDSTVACLHFVRALVAVLPNRVWPLLSRSCLLGTDGKGGMMTAIISATEVTSGEYPFLMASVRLFQAIVDDAMSRAVLRRCPTGKPGVVSDWTSGVPSHIMRAILLNFVRTMVEVFNSNGNWRFNAPERKFEMNTAIAKTLERILYYAFGTNDAANDRLDSKITGVFSSSAIYILDVLRPTSAADLPFNPILRLIIDGLQTPPTLYLRFLTLLEKQVVSTLELSARLLQAAQLIDQPPSLLEGQLFKATPVLVKLYALHGPYQLPTLSLLNTLVTSAALDSTNEPPSLVGHLGADTSCLFLDVLSRFDKPLIDPTLQLSVWRLLSTLISKRQQWLAVYILTGSSPRQSLKKTDAQNNSAMRGTPFLQMALDQISEIEQIPAPVALALLDFVSNAQEHWPWATPELRKHANFFPSLVNYVSKLDISSLPSAEQIFPTQIAAVVADLCAVYLHSAKEAQDRNFYKTLFPLVSWYAKDAVEVSGYNASLHANLKRNFESRYPGCKLYDFKRTSLQPRSLGREYYYDIRLGKKLLSYDFAWKGSKNQGFSEEFERANLNLSLVEAQVNLLHSWKFFAVEHCADFISEREVQKSMATVVKSCLEANTNGVPQEAIFERIQQTRVDFAQNLLQRLVEKQAKGAEFFSLLQVVWESLRSRRPTYEDALINDDSEYYRSLLNALFLALQFHLDSKARAAPETLSKKAELSSDLGIVVEIVKVVVAQGFRSLTSYLHDQPEKCLPKDFAIITAILQSSLQVKNVDRLYEHMVYHIADNDTVRHATSLFSWADQLAIAGDPVYGELSISFLAKLSTIPMLAEHLAVEVVLAQLSTCRLTNVLRQPKGFGPFDPIPRIYSIWTGGILPLCLNLLYHVIRMAPEVAAFLNQFEGQLTRAAGSFASARTTISSSAVAAHRISLSMASEACSLALISYILGRLREAGSSIGVDAQAIQELKWDKAQVKEDIEELIERRPNLRTRIVATNDKEVELARQKPANATSGAENQLEERIVSELKATLGCIGGGES</sequence>
<dbReference type="InterPro" id="IPR048883">
    <property type="entry name" value="Nup188_N-subdom_III"/>
</dbReference>
<keyword evidence="3" id="KW-0509">mRNA transport</keyword>
<keyword evidence="10" id="KW-0175">Coiled coil</keyword>
<dbReference type="RefSeq" id="XP_040662551.1">
    <property type="nucleotide sequence ID" value="XM_040808897.1"/>
</dbReference>